<dbReference type="InterPro" id="IPR010819">
    <property type="entry name" value="AGE/CE"/>
</dbReference>
<dbReference type="Gene3D" id="1.50.10.10">
    <property type="match status" value="1"/>
</dbReference>
<dbReference type="Proteomes" id="UP001160625">
    <property type="component" value="Unassembled WGS sequence"/>
</dbReference>
<comment type="caution">
    <text evidence="3">The sequence shown here is derived from an EMBL/GenBank/DDBJ whole genome shotgun (WGS) entry which is preliminary data.</text>
</comment>
<dbReference type="InterPro" id="IPR012341">
    <property type="entry name" value="6hp_glycosidase-like_sf"/>
</dbReference>
<keyword evidence="2" id="KW-0413">Isomerase</keyword>
<dbReference type="RefSeq" id="WP_281042632.1">
    <property type="nucleotide sequence ID" value="NZ_JARYGZ010000001.1"/>
</dbReference>
<organism evidence="3 4">
    <name type="scientific">Sphingomonas oryzagri</name>
    <dbReference type="NCBI Taxonomy" id="3042314"/>
    <lineage>
        <taxon>Bacteria</taxon>
        <taxon>Pseudomonadati</taxon>
        <taxon>Pseudomonadota</taxon>
        <taxon>Alphaproteobacteria</taxon>
        <taxon>Sphingomonadales</taxon>
        <taxon>Sphingomonadaceae</taxon>
        <taxon>Sphingomonas</taxon>
    </lineage>
</organism>
<dbReference type="SUPFAM" id="SSF48208">
    <property type="entry name" value="Six-hairpin glycosidases"/>
    <property type="match status" value="1"/>
</dbReference>
<dbReference type="Pfam" id="PF07221">
    <property type="entry name" value="GlcNAc_2-epim"/>
    <property type="match status" value="1"/>
</dbReference>
<evidence type="ECO:0000256" key="2">
    <source>
        <dbReference type="ARBA" id="ARBA00023235"/>
    </source>
</evidence>
<dbReference type="InterPro" id="IPR008928">
    <property type="entry name" value="6-hairpin_glycosidase_sf"/>
</dbReference>
<sequence length="381" mass="41969">MSADYAIAAFKAAAADARRWLFEEAAPLWCTAGRHPDGMFVEAFSPAGEPSQGDRRLRVQARQIFVFCELGRLGWDGPWRDAVAQAVDVLVARGQREDGFMIHRFGPDGQPSDRRADLYDSAFTLFALGHASQMLERPDLLAPAERLMAAIERDWTNPQGGFDEGEIDGPPRRQNPHMHLLEAMIVLWQATRDEAWADRARALATLGRDAFIEPATGALTEFFAPDWSRPDTDEGHAVEPGHCFEWAWLFAMLGKEGLFDPAPSQRLAAFGRAHGVVDGVAINVVKLDGSVVDAGARLWPQTERIKAAVTPLWHDPADTGAMAEATAAWQGLKRYFDVPVKGSYRDKLKPDGSWVEEAAPASSLYHITLGIAELIRAAELM</sequence>
<accession>A0ABT6MWV5</accession>
<keyword evidence="4" id="KW-1185">Reference proteome</keyword>
<evidence type="ECO:0000256" key="1">
    <source>
        <dbReference type="ARBA" id="ARBA00008558"/>
    </source>
</evidence>
<reference evidence="3" key="1">
    <citation type="submission" date="2023-04" db="EMBL/GenBank/DDBJ databases">
        <title>Sphingomonas sp. MAHUQ-71 isolated from rice field.</title>
        <authorList>
            <person name="Huq M.A."/>
        </authorList>
    </citation>
    <scope>NUCLEOTIDE SEQUENCE</scope>
    <source>
        <strain evidence="3">MAHUQ-71</strain>
    </source>
</reference>
<dbReference type="EMBL" id="JARYGZ010000001">
    <property type="protein sequence ID" value="MDH7637273.1"/>
    <property type="molecule type" value="Genomic_DNA"/>
</dbReference>
<gene>
    <name evidence="3" type="ORF">QGN17_00890</name>
</gene>
<dbReference type="PANTHER" id="PTHR15108">
    <property type="entry name" value="N-ACYLGLUCOSAMINE-2-EPIMERASE"/>
    <property type="match status" value="1"/>
</dbReference>
<evidence type="ECO:0000313" key="4">
    <source>
        <dbReference type="Proteomes" id="UP001160625"/>
    </source>
</evidence>
<protein>
    <submittedName>
        <fullName evidence="3">AGE family epimerase/isomerase</fullName>
    </submittedName>
</protein>
<comment type="similarity">
    <text evidence="1">Belongs to the N-acylglucosamine 2-epimerase family.</text>
</comment>
<proteinExistence type="inferred from homology"/>
<name>A0ABT6MWV5_9SPHN</name>
<evidence type="ECO:0000313" key="3">
    <source>
        <dbReference type="EMBL" id="MDH7637273.1"/>
    </source>
</evidence>